<proteinExistence type="predicted"/>
<sequence length="38" mass="4283">MASANTECMQGANPCLSHSYQYKGWQGLPFRITYGEEL</sequence>
<dbReference type="AlphaFoldDB" id="A0A2X0R340"/>
<dbReference type="EMBL" id="OUNC01000013">
    <property type="protein sequence ID" value="SPP28450.1"/>
    <property type="molecule type" value="Genomic_DNA"/>
</dbReference>
<evidence type="ECO:0000313" key="1">
    <source>
        <dbReference type="EMBL" id="SPP28450.1"/>
    </source>
</evidence>
<gene>
    <name evidence="1" type="ORF">BTBSAS_200037</name>
</gene>
<accession>A0A2X0R340</accession>
<dbReference type="Proteomes" id="UP000270190">
    <property type="component" value="Unassembled WGS sequence"/>
</dbReference>
<name>A0A2X0R340_BROTH</name>
<organism evidence="1 2">
    <name type="scientific">Brochothrix thermosphacta</name>
    <name type="common">Microbacterium thermosphactum</name>
    <dbReference type="NCBI Taxonomy" id="2756"/>
    <lineage>
        <taxon>Bacteria</taxon>
        <taxon>Bacillati</taxon>
        <taxon>Bacillota</taxon>
        <taxon>Bacilli</taxon>
        <taxon>Bacillales</taxon>
        <taxon>Listeriaceae</taxon>
        <taxon>Brochothrix</taxon>
    </lineage>
</organism>
<reference evidence="2" key="1">
    <citation type="submission" date="2018-04" db="EMBL/GenBank/DDBJ databases">
        <authorList>
            <person name="Illikoud N."/>
        </authorList>
    </citation>
    <scope>NUCLEOTIDE SEQUENCE [LARGE SCALE GENOMIC DNA]</scope>
</reference>
<evidence type="ECO:0000313" key="2">
    <source>
        <dbReference type="Proteomes" id="UP000270190"/>
    </source>
</evidence>
<protein>
    <submittedName>
        <fullName evidence="1">Uncharacterized protein</fullName>
    </submittedName>
</protein>